<sequence length="116" mass="12497">MIHQEQESKKFKRKLCLALFLGIATLSLLLSRISEIANDFTVGLSDAITGDVLTIANDFTVGLSDAITGDVLTIANDFTVGLSDAITGDVLTTVVFSYGLLFALLPLLKKPDFIFN</sequence>
<accession>A0A381VEW5</accession>
<evidence type="ECO:0000256" key="1">
    <source>
        <dbReference type="SAM" id="Phobius"/>
    </source>
</evidence>
<keyword evidence="1" id="KW-0812">Transmembrane</keyword>
<organism evidence="2">
    <name type="scientific">marine metagenome</name>
    <dbReference type="NCBI Taxonomy" id="408172"/>
    <lineage>
        <taxon>unclassified sequences</taxon>
        <taxon>metagenomes</taxon>
        <taxon>ecological metagenomes</taxon>
    </lineage>
</organism>
<evidence type="ECO:0000313" key="2">
    <source>
        <dbReference type="EMBL" id="SVA38909.1"/>
    </source>
</evidence>
<dbReference type="AlphaFoldDB" id="A0A381VEW5"/>
<name>A0A381VEW5_9ZZZZ</name>
<feature type="transmembrane region" description="Helical" evidence="1">
    <location>
        <begin position="90"/>
        <end position="108"/>
    </location>
</feature>
<reference evidence="2" key="1">
    <citation type="submission" date="2018-05" db="EMBL/GenBank/DDBJ databases">
        <authorList>
            <person name="Lanie J.A."/>
            <person name="Ng W.-L."/>
            <person name="Kazmierczak K.M."/>
            <person name="Andrzejewski T.M."/>
            <person name="Davidsen T.M."/>
            <person name="Wayne K.J."/>
            <person name="Tettelin H."/>
            <person name="Glass J.I."/>
            <person name="Rusch D."/>
            <person name="Podicherti R."/>
            <person name="Tsui H.-C.T."/>
            <person name="Winkler M.E."/>
        </authorList>
    </citation>
    <scope>NUCLEOTIDE SEQUENCE</scope>
</reference>
<gene>
    <name evidence="2" type="ORF">METZ01_LOCUS91763</name>
</gene>
<keyword evidence="1" id="KW-0472">Membrane</keyword>
<proteinExistence type="predicted"/>
<dbReference type="EMBL" id="UINC01008653">
    <property type="protein sequence ID" value="SVA38909.1"/>
    <property type="molecule type" value="Genomic_DNA"/>
</dbReference>
<protein>
    <submittedName>
        <fullName evidence="2">Uncharacterized protein</fullName>
    </submittedName>
</protein>
<keyword evidence="1" id="KW-1133">Transmembrane helix</keyword>